<sequence>MLLLLGLIAKFLAEGESPSALSFHFRAGVSTIRGIVYETFTDADGKLIVVDTGSCGGNSDAGVFNSSNVGKALAENKLDIPQPGQVLETDIIIPHTFVADHVFPLSEHIMKPFSHRQKEIFNLRLSRARNCVECSFGRTSQT</sequence>
<dbReference type="Pfam" id="PF13359">
    <property type="entry name" value="DDE_Tnp_4"/>
    <property type="match status" value="1"/>
</dbReference>
<feature type="domain" description="DDE Tnp4" evidence="4">
    <location>
        <begin position="34"/>
        <end position="139"/>
    </location>
</feature>
<dbReference type="Proteomes" id="UP001283361">
    <property type="component" value="Unassembled WGS sequence"/>
</dbReference>
<feature type="signal peptide" evidence="3">
    <location>
        <begin position="1"/>
        <end position="15"/>
    </location>
</feature>
<keyword evidence="3" id="KW-0732">Signal</keyword>
<dbReference type="GO" id="GO:0046872">
    <property type="term" value="F:metal ion binding"/>
    <property type="evidence" value="ECO:0007669"/>
    <property type="project" value="UniProtKB-KW"/>
</dbReference>
<evidence type="ECO:0000313" key="6">
    <source>
        <dbReference type="Proteomes" id="UP001283361"/>
    </source>
</evidence>
<evidence type="ECO:0000256" key="2">
    <source>
        <dbReference type="ARBA" id="ARBA00022723"/>
    </source>
</evidence>
<evidence type="ECO:0000259" key="4">
    <source>
        <dbReference type="Pfam" id="PF13359"/>
    </source>
</evidence>
<dbReference type="AlphaFoldDB" id="A0AAE1DE69"/>
<evidence type="ECO:0000256" key="3">
    <source>
        <dbReference type="SAM" id="SignalP"/>
    </source>
</evidence>
<dbReference type="InterPro" id="IPR027806">
    <property type="entry name" value="HARBI1_dom"/>
</dbReference>
<evidence type="ECO:0000313" key="5">
    <source>
        <dbReference type="EMBL" id="KAK3766635.1"/>
    </source>
</evidence>
<dbReference type="EMBL" id="JAWDGP010004208">
    <property type="protein sequence ID" value="KAK3766635.1"/>
    <property type="molecule type" value="Genomic_DNA"/>
</dbReference>
<keyword evidence="6" id="KW-1185">Reference proteome</keyword>
<comment type="cofactor">
    <cofactor evidence="1">
        <name>a divalent metal cation</name>
        <dbReference type="ChEBI" id="CHEBI:60240"/>
    </cofactor>
</comment>
<organism evidence="5 6">
    <name type="scientific">Elysia crispata</name>
    <name type="common">lettuce slug</name>
    <dbReference type="NCBI Taxonomy" id="231223"/>
    <lineage>
        <taxon>Eukaryota</taxon>
        <taxon>Metazoa</taxon>
        <taxon>Spiralia</taxon>
        <taxon>Lophotrochozoa</taxon>
        <taxon>Mollusca</taxon>
        <taxon>Gastropoda</taxon>
        <taxon>Heterobranchia</taxon>
        <taxon>Euthyneura</taxon>
        <taxon>Panpulmonata</taxon>
        <taxon>Sacoglossa</taxon>
        <taxon>Placobranchoidea</taxon>
        <taxon>Plakobranchidae</taxon>
        <taxon>Elysia</taxon>
    </lineage>
</organism>
<evidence type="ECO:0000256" key="1">
    <source>
        <dbReference type="ARBA" id="ARBA00001968"/>
    </source>
</evidence>
<name>A0AAE1DE69_9GAST</name>
<gene>
    <name evidence="5" type="ORF">RRG08_042414</name>
</gene>
<accession>A0AAE1DE69</accession>
<feature type="chain" id="PRO_5042003400" description="DDE Tnp4 domain-containing protein" evidence="3">
    <location>
        <begin position="16"/>
        <end position="142"/>
    </location>
</feature>
<keyword evidence="2" id="KW-0479">Metal-binding</keyword>
<proteinExistence type="predicted"/>
<comment type="caution">
    <text evidence="5">The sequence shown here is derived from an EMBL/GenBank/DDBJ whole genome shotgun (WGS) entry which is preliminary data.</text>
</comment>
<reference evidence="5" key="1">
    <citation type="journal article" date="2023" name="G3 (Bethesda)">
        <title>A reference genome for the long-term kleptoplast-retaining sea slug Elysia crispata morphotype clarki.</title>
        <authorList>
            <person name="Eastman K.E."/>
            <person name="Pendleton A.L."/>
            <person name="Shaikh M.A."/>
            <person name="Suttiyut T."/>
            <person name="Ogas R."/>
            <person name="Tomko P."/>
            <person name="Gavelis G."/>
            <person name="Widhalm J.R."/>
            <person name="Wisecaver J.H."/>
        </authorList>
    </citation>
    <scope>NUCLEOTIDE SEQUENCE</scope>
    <source>
        <strain evidence="5">ECLA1</strain>
    </source>
</reference>
<protein>
    <recommendedName>
        <fullName evidence="4">DDE Tnp4 domain-containing protein</fullName>
    </recommendedName>
</protein>